<feature type="compositionally biased region" description="Polar residues" evidence="4">
    <location>
        <begin position="139"/>
        <end position="158"/>
    </location>
</feature>
<feature type="compositionally biased region" description="Acidic residues" evidence="4">
    <location>
        <begin position="59"/>
        <end position="69"/>
    </location>
</feature>
<dbReference type="InterPro" id="IPR003594">
    <property type="entry name" value="HATPase_dom"/>
</dbReference>
<dbReference type="RefSeq" id="XP_020433830.1">
    <property type="nucleotide sequence ID" value="XM_020576581.1"/>
</dbReference>
<dbReference type="SUPFAM" id="SSF55874">
    <property type="entry name" value="ATPase domain of HSP90 chaperone/DNA topoisomerase II/histidine kinase"/>
    <property type="match status" value="1"/>
</dbReference>
<dbReference type="Pfam" id="PF00512">
    <property type="entry name" value="HisKA"/>
    <property type="match status" value="1"/>
</dbReference>
<dbReference type="InterPro" id="IPR005467">
    <property type="entry name" value="His_kinase_dom"/>
</dbReference>
<dbReference type="InterPro" id="IPR036097">
    <property type="entry name" value="HisK_dim/P_sf"/>
</dbReference>
<evidence type="ECO:0000313" key="7">
    <source>
        <dbReference type="EMBL" id="EFA81713.1"/>
    </source>
</evidence>
<dbReference type="CDD" id="cd17546">
    <property type="entry name" value="REC_hyHK_CKI1_RcsC-like"/>
    <property type="match status" value="1"/>
</dbReference>
<organism evidence="7 8">
    <name type="scientific">Heterostelium pallidum (strain ATCC 26659 / Pp 5 / PN500)</name>
    <name type="common">Cellular slime mold</name>
    <name type="synonym">Polysphondylium pallidum</name>
    <dbReference type="NCBI Taxonomy" id="670386"/>
    <lineage>
        <taxon>Eukaryota</taxon>
        <taxon>Amoebozoa</taxon>
        <taxon>Evosea</taxon>
        <taxon>Eumycetozoa</taxon>
        <taxon>Dictyostelia</taxon>
        <taxon>Acytosteliales</taxon>
        <taxon>Acytosteliaceae</taxon>
        <taxon>Heterostelium</taxon>
    </lineage>
</organism>
<dbReference type="SUPFAM" id="SSF47384">
    <property type="entry name" value="Homodimeric domain of signal transducing histidine kinase"/>
    <property type="match status" value="1"/>
</dbReference>
<evidence type="ECO:0000256" key="3">
    <source>
        <dbReference type="PROSITE-ProRule" id="PRU00169"/>
    </source>
</evidence>
<evidence type="ECO:0000259" key="5">
    <source>
        <dbReference type="PROSITE" id="PS50109"/>
    </source>
</evidence>
<dbReference type="Gene3D" id="3.40.50.2300">
    <property type="match status" value="1"/>
</dbReference>
<dbReference type="Pfam" id="PF00072">
    <property type="entry name" value="Response_reg"/>
    <property type="match status" value="1"/>
</dbReference>
<dbReference type="InterPro" id="IPR004358">
    <property type="entry name" value="Sig_transdc_His_kin-like_C"/>
</dbReference>
<keyword evidence="2" id="KW-0902">Two-component regulatory system</keyword>
<evidence type="ECO:0000256" key="4">
    <source>
        <dbReference type="SAM" id="MobiDB-lite"/>
    </source>
</evidence>
<feature type="compositionally biased region" description="Low complexity" evidence="4">
    <location>
        <begin position="11"/>
        <end position="36"/>
    </location>
</feature>
<dbReference type="InParanoid" id="D3BAX6"/>
<feature type="compositionally biased region" description="Polar residues" evidence="4">
    <location>
        <begin position="200"/>
        <end position="209"/>
    </location>
</feature>
<dbReference type="GO" id="GO:0000155">
    <property type="term" value="F:phosphorelay sensor kinase activity"/>
    <property type="evidence" value="ECO:0007669"/>
    <property type="project" value="InterPro"/>
</dbReference>
<dbReference type="SMART" id="SM00448">
    <property type="entry name" value="REC"/>
    <property type="match status" value="1"/>
</dbReference>
<comment type="caution">
    <text evidence="7">The sequence shown here is derived from an EMBL/GenBank/DDBJ whole genome shotgun (WGS) entry which is preliminary data.</text>
</comment>
<feature type="domain" description="Histidine kinase" evidence="5">
    <location>
        <begin position="614"/>
        <end position="837"/>
    </location>
</feature>
<dbReference type="GeneID" id="31361191"/>
<dbReference type="InterPro" id="IPR011006">
    <property type="entry name" value="CheY-like_superfamily"/>
</dbReference>
<dbReference type="FunFam" id="3.30.565.10:FF:000010">
    <property type="entry name" value="Sensor histidine kinase RcsC"/>
    <property type="match status" value="1"/>
</dbReference>
<evidence type="ECO:0000313" key="8">
    <source>
        <dbReference type="Proteomes" id="UP000001396"/>
    </source>
</evidence>
<dbReference type="PROSITE" id="PS50110">
    <property type="entry name" value="RESPONSE_REGULATORY"/>
    <property type="match status" value="1"/>
</dbReference>
<feature type="compositionally biased region" description="Acidic residues" evidence="4">
    <location>
        <begin position="214"/>
        <end position="223"/>
    </location>
</feature>
<feature type="region of interest" description="Disordered" evidence="4">
    <location>
        <begin position="266"/>
        <end position="303"/>
    </location>
</feature>
<feature type="compositionally biased region" description="Polar residues" evidence="4">
    <location>
        <begin position="170"/>
        <end position="182"/>
    </location>
</feature>
<feature type="modified residue" description="4-aspartylphosphate" evidence="3">
    <location>
        <position position="1227"/>
    </location>
</feature>
<feature type="region of interest" description="Disordered" evidence="4">
    <location>
        <begin position="110"/>
        <end position="233"/>
    </location>
</feature>
<dbReference type="Proteomes" id="UP000001396">
    <property type="component" value="Unassembled WGS sequence"/>
</dbReference>
<dbReference type="PROSITE" id="PS50109">
    <property type="entry name" value="HIS_KIN"/>
    <property type="match status" value="1"/>
</dbReference>
<keyword evidence="7" id="KW-0418">Kinase</keyword>
<dbReference type="EMBL" id="ADBJ01000025">
    <property type="protein sequence ID" value="EFA81713.1"/>
    <property type="molecule type" value="Genomic_DNA"/>
</dbReference>
<dbReference type="InterPro" id="IPR003661">
    <property type="entry name" value="HisK_dim/P_dom"/>
</dbReference>
<evidence type="ECO:0000259" key="6">
    <source>
        <dbReference type="PROSITE" id="PS50110"/>
    </source>
</evidence>
<feature type="compositionally biased region" description="Low complexity" evidence="4">
    <location>
        <begin position="1337"/>
        <end position="1347"/>
    </location>
</feature>
<dbReference type="SUPFAM" id="SSF55785">
    <property type="entry name" value="PYP-like sensor domain (PAS domain)"/>
    <property type="match status" value="1"/>
</dbReference>
<feature type="region of interest" description="Disordered" evidence="4">
    <location>
        <begin position="1010"/>
        <end position="1065"/>
    </location>
</feature>
<keyword evidence="7" id="KW-0808">Transferase</keyword>
<dbReference type="Gene3D" id="1.10.287.130">
    <property type="match status" value="1"/>
</dbReference>
<dbReference type="InterPro" id="IPR035965">
    <property type="entry name" value="PAS-like_dom_sf"/>
</dbReference>
<evidence type="ECO:0000256" key="2">
    <source>
        <dbReference type="ARBA" id="ARBA00023012"/>
    </source>
</evidence>
<dbReference type="Gene3D" id="3.30.450.20">
    <property type="entry name" value="PAS domain"/>
    <property type="match status" value="1"/>
</dbReference>
<accession>D3BAX6</accession>
<feature type="compositionally biased region" description="Polar residues" evidence="4">
    <location>
        <begin position="1048"/>
        <end position="1065"/>
    </location>
</feature>
<dbReference type="SMART" id="SM00388">
    <property type="entry name" value="HisKA"/>
    <property type="match status" value="1"/>
</dbReference>
<dbReference type="PANTHER" id="PTHR45339:SF1">
    <property type="entry name" value="HYBRID SIGNAL TRANSDUCTION HISTIDINE KINASE J"/>
    <property type="match status" value="1"/>
</dbReference>
<dbReference type="CDD" id="cd00082">
    <property type="entry name" value="HisKA"/>
    <property type="match status" value="1"/>
</dbReference>
<feature type="domain" description="Response regulatory" evidence="6">
    <location>
        <begin position="1178"/>
        <end position="1303"/>
    </location>
</feature>
<dbReference type="SUPFAM" id="SSF52172">
    <property type="entry name" value="CheY-like"/>
    <property type="match status" value="1"/>
</dbReference>
<proteinExistence type="predicted"/>
<dbReference type="PRINTS" id="PR00344">
    <property type="entry name" value="BCTRLSENSOR"/>
</dbReference>
<dbReference type="InterPro" id="IPR036890">
    <property type="entry name" value="HATPase_C_sf"/>
</dbReference>
<sequence length="1347" mass="150116">MDSSQNNQKPNIDSNNNNNNNININNNNNNNNISSIRNERISSPHVPPPNFFTNHPVDTFDDEEDDEDDLRQSLNSSIQMGNFRNSDNKYLSDSPILLSKSQQYHNQFLQQQPPLPNPTNRSNKPIDLNKESTFLPHRGNQSSTPTHSSKSLPSQHLPQPQEYVSLDMGSGQNQQQSTPTILHQQQQKQKHQQQQHSRNQRSTTKNYNSRIREIEDDEEEEMNIESGVDKTGQQLEQLNNPQLQSTKKKNFFSPLSTMFGFNKKKERPRISPDTINKNQRTPAYSSTRKYSIPQSSSTIFGGSSSTQQAAASAIPNHRHYLNNSLASPFSPFERMSPVRSPAPSPMAHHQLKRHMMKSSSESSIHKSYKTPSHHPSGYYFNDNHTFISNHSIEILQKIFHYPWMLLKFIITPKAGLIYPSKVIKRRSKVLSLLCLLMIVTYDSIGEMLRGILVTLVLLLFYSILSSIDLREIERKEERNQSLFKISNEALVVHKGGFITDANAAFESMFQIKLQDMLYPVPSGIWEFLPDLESIYSQDGSMDTPLPPVIETTAIDSGGRAFDVEVRTNKATYAGKPVDVFSIIDITGRKNLIEADVALRKAEAANEAKVVFLTTISHELKTPINGIMASCEILERSNLDAGQREFLDAIRMSSNYLYSLVLDILDYSKMEAGKMELVLDDFSLLKMLEDTLSMVSKNAQPKGLDLVGFVDSNVPVLVHGDATRVRQILLNLISNAIKFTDEGQIKIRVKLDREITETKEYQLLFEVEDSGIGIKNEHIVLLFTPFSQIDSSNSRKYQGTGLGLSISKRLANMMDGEVFVNSDFGIGSTFSFTIRLGYPVSKPGFTFQKMGGAIFMGDELEGFDSLLVGPRKVGKSGGPVVGVIVDPNQWVRKSIAQYFSLMSISCMEFEGEDDCREYFENNQSGNAACLIISSIVTLNSQTIKSGSRELHWVMLTFSPTPQLLPGFEDLIQKPCKFTDIVRCLFVVNRSTLDFFNESQIKKHNFPVQAPAPIPAPVSEPEQAASVDSLEASPTFNTPIGLTRSGRRPSVSQQQPKDGMQQSHENQSDINVPTTAAAAVAAATLIGTSMAVPAATSTAPTTEYIHTPTTTSPYDKDHTKKISTENVRKSEVLTEHEQEEVIIKPPPLPPVVPVVPAPIVGSSGGLGGSNNNNNNKHDELILLVEDNDINVKVFSRFLKIGNYNFKSALNGVEAVEMCQKYDFDLILMDCQMPRMDGFQATKAIRELEGLGKIKPPPMKRSPKLIIIALTANNEDRQKCLNVGMDDFLPKPASCALVLEAIKRHLEPEDDDEPLLIEHYPTTTTTTTSSSASGVDDTKPPSSSTSDLNK</sequence>
<dbReference type="STRING" id="670386.D3BAX6"/>
<dbReference type="InterPro" id="IPR001789">
    <property type="entry name" value="Sig_transdc_resp-reg_receiver"/>
</dbReference>
<feature type="compositionally biased region" description="Polar residues" evidence="4">
    <location>
        <begin position="1"/>
        <end position="10"/>
    </location>
</feature>
<feature type="region of interest" description="Disordered" evidence="4">
    <location>
        <begin position="1"/>
        <end position="69"/>
    </location>
</feature>
<feature type="compositionally biased region" description="Low complexity" evidence="4">
    <location>
        <begin position="1319"/>
        <end position="1328"/>
    </location>
</feature>
<feature type="compositionally biased region" description="Polar residues" evidence="4">
    <location>
        <begin position="273"/>
        <end position="293"/>
    </location>
</feature>
<dbReference type="PANTHER" id="PTHR45339">
    <property type="entry name" value="HYBRID SIGNAL TRANSDUCTION HISTIDINE KINASE J"/>
    <property type="match status" value="1"/>
</dbReference>
<feature type="region of interest" description="Disordered" evidence="4">
    <location>
        <begin position="1307"/>
        <end position="1347"/>
    </location>
</feature>
<name>D3BAX6_HETP5</name>
<dbReference type="Gene3D" id="3.30.565.10">
    <property type="entry name" value="Histidine kinase-like ATPase, C-terminal domain"/>
    <property type="match status" value="1"/>
</dbReference>
<keyword evidence="8" id="KW-1185">Reference proteome</keyword>
<dbReference type="Pfam" id="PF02518">
    <property type="entry name" value="HATPase_c"/>
    <property type="match status" value="1"/>
</dbReference>
<dbReference type="SMART" id="SM00387">
    <property type="entry name" value="HATPase_c"/>
    <property type="match status" value="1"/>
</dbReference>
<dbReference type="CDD" id="cd16922">
    <property type="entry name" value="HATPase_EvgS-ArcB-TorS-like"/>
    <property type="match status" value="1"/>
</dbReference>
<gene>
    <name evidence="7" type="primary">dhkB</name>
    <name evidence="7" type="ORF">PPL_05707</name>
</gene>
<keyword evidence="1 3" id="KW-0597">Phosphoprotein</keyword>
<reference evidence="7 8" key="1">
    <citation type="journal article" date="2011" name="Genome Res.">
        <title>Phylogeny-wide analysis of social amoeba genomes highlights ancient origins for complex intercellular communication.</title>
        <authorList>
            <person name="Heidel A.J."/>
            <person name="Lawal H.M."/>
            <person name="Felder M."/>
            <person name="Schilde C."/>
            <person name="Helps N.R."/>
            <person name="Tunggal B."/>
            <person name="Rivero F."/>
            <person name="John U."/>
            <person name="Schleicher M."/>
            <person name="Eichinger L."/>
            <person name="Platzer M."/>
            <person name="Noegel A.A."/>
            <person name="Schaap P."/>
            <person name="Gloeckner G."/>
        </authorList>
    </citation>
    <scope>NUCLEOTIDE SEQUENCE [LARGE SCALE GENOMIC DNA]</scope>
    <source>
        <strain evidence="8">ATCC 26659 / Pp 5 / PN500</strain>
    </source>
</reference>
<evidence type="ECO:0000256" key="1">
    <source>
        <dbReference type="ARBA" id="ARBA00022553"/>
    </source>
</evidence>
<protein>
    <submittedName>
        <fullName evidence="7">Histidine kinase</fullName>
    </submittedName>
</protein>
<feature type="compositionally biased region" description="Low complexity" evidence="4">
    <location>
        <begin position="294"/>
        <end position="303"/>
    </location>
</feature>